<evidence type="ECO:0000256" key="1">
    <source>
        <dbReference type="SAM" id="MobiDB-lite"/>
    </source>
</evidence>
<gene>
    <name evidence="2" type="ORF">GCM10010918_51270</name>
</gene>
<reference evidence="2 3" key="1">
    <citation type="journal article" date="2014" name="Int. J. Syst. Evol. Microbiol.">
        <title>Complete genome sequence of Corynebacterium casei LMG S-19264T (=DSM 44701T), isolated from a smear-ripened cheese.</title>
        <authorList>
            <consortium name="US DOE Joint Genome Institute (JGI-PGF)"/>
            <person name="Walter F."/>
            <person name="Albersmeier A."/>
            <person name="Kalinowski J."/>
            <person name="Ruckert C."/>
        </authorList>
    </citation>
    <scope>NUCLEOTIDE SEQUENCE [LARGE SCALE GENOMIC DNA]</scope>
    <source>
        <strain evidence="2 3">CGMCC 1.15286</strain>
    </source>
</reference>
<feature type="region of interest" description="Disordered" evidence="1">
    <location>
        <begin position="77"/>
        <end position="111"/>
    </location>
</feature>
<proteinExistence type="predicted"/>
<dbReference type="Pfam" id="PF09148">
    <property type="entry name" value="DUF1934"/>
    <property type="match status" value="1"/>
</dbReference>
<feature type="region of interest" description="Disordered" evidence="1">
    <location>
        <begin position="1"/>
        <end position="23"/>
    </location>
</feature>
<evidence type="ECO:0000313" key="2">
    <source>
        <dbReference type="EMBL" id="GGG86810.1"/>
    </source>
</evidence>
<comment type="caution">
    <text evidence="2">The sequence shown here is derived from an EMBL/GenBank/DDBJ whole genome shotgun (WGS) entry which is preliminary data.</text>
</comment>
<dbReference type="SUPFAM" id="SSF50814">
    <property type="entry name" value="Lipocalins"/>
    <property type="match status" value="1"/>
</dbReference>
<dbReference type="InterPro" id="IPR015231">
    <property type="entry name" value="DUF1934"/>
</dbReference>
<organism evidence="2 3">
    <name type="scientific">Paenibacillus radicis</name>
    <name type="common">ex Gao et al. 2016</name>
    <dbReference type="NCBI Taxonomy" id="1737354"/>
    <lineage>
        <taxon>Bacteria</taxon>
        <taxon>Bacillati</taxon>
        <taxon>Bacillota</taxon>
        <taxon>Bacilli</taxon>
        <taxon>Bacillales</taxon>
        <taxon>Paenibacillaceae</taxon>
        <taxon>Paenibacillus</taxon>
    </lineage>
</organism>
<dbReference type="Gene3D" id="2.40.128.20">
    <property type="match status" value="1"/>
</dbReference>
<dbReference type="EMBL" id="BMHY01000017">
    <property type="protein sequence ID" value="GGG86810.1"/>
    <property type="molecule type" value="Genomic_DNA"/>
</dbReference>
<name>A0A917MB90_9BACL</name>
<sequence>MPDRMQVSVTLESKQGSETTRHQYPGEWFRKDRSVYLRYKEGQDAEAVRTIIRCRPDELLITRRGAVESDQLFVRDGGRQPGSYRSPYTSFQMETDTKKLSVRAGRGRDDSDMAPPFTIEWKYEIWVNGEISGRFHNRLHIAEAGQAEAEA</sequence>
<evidence type="ECO:0008006" key="4">
    <source>
        <dbReference type="Google" id="ProtNLM"/>
    </source>
</evidence>
<dbReference type="AlphaFoldDB" id="A0A917MB90"/>
<feature type="compositionally biased region" description="Polar residues" evidence="1">
    <location>
        <begin position="7"/>
        <end position="18"/>
    </location>
</feature>
<accession>A0A917MB90</accession>
<protein>
    <recommendedName>
        <fullName evidence="4">DUF1934 domain-containing protein</fullName>
    </recommendedName>
</protein>
<evidence type="ECO:0000313" key="3">
    <source>
        <dbReference type="Proteomes" id="UP000600247"/>
    </source>
</evidence>
<dbReference type="InterPro" id="IPR012674">
    <property type="entry name" value="Calycin"/>
</dbReference>
<dbReference type="RefSeq" id="WP_188892540.1">
    <property type="nucleotide sequence ID" value="NZ_BMHY01000017.1"/>
</dbReference>
<keyword evidence="3" id="KW-1185">Reference proteome</keyword>
<dbReference type="Proteomes" id="UP000600247">
    <property type="component" value="Unassembled WGS sequence"/>
</dbReference>